<comment type="caution">
    <text evidence="2">The sequence shown here is derived from an EMBL/GenBank/DDBJ whole genome shotgun (WGS) entry which is preliminary data.</text>
</comment>
<feature type="compositionally biased region" description="Low complexity" evidence="1">
    <location>
        <begin position="437"/>
        <end position="455"/>
    </location>
</feature>
<organism evidence="2 3">
    <name type="scientific">Sordaria brevicollis</name>
    <dbReference type="NCBI Taxonomy" id="83679"/>
    <lineage>
        <taxon>Eukaryota</taxon>
        <taxon>Fungi</taxon>
        <taxon>Dikarya</taxon>
        <taxon>Ascomycota</taxon>
        <taxon>Pezizomycotina</taxon>
        <taxon>Sordariomycetes</taxon>
        <taxon>Sordariomycetidae</taxon>
        <taxon>Sordariales</taxon>
        <taxon>Sordariaceae</taxon>
        <taxon>Sordaria</taxon>
    </lineage>
</organism>
<feature type="region of interest" description="Disordered" evidence="1">
    <location>
        <begin position="333"/>
        <end position="476"/>
    </location>
</feature>
<evidence type="ECO:0000313" key="3">
    <source>
        <dbReference type="Proteomes" id="UP001281003"/>
    </source>
</evidence>
<feature type="region of interest" description="Disordered" evidence="1">
    <location>
        <begin position="1"/>
        <end position="49"/>
    </location>
</feature>
<feature type="compositionally biased region" description="Low complexity" evidence="1">
    <location>
        <begin position="275"/>
        <end position="291"/>
    </location>
</feature>
<feature type="compositionally biased region" description="Polar residues" evidence="1">
    <location>
        <begin position="518"/>
        <end position="529"/>
    </location>
</feature>
<protein>
    <submittedName>
        <fullName evidence="2">Uncharacterized protein</fullName>
    </submittedName>
</protein>
<feature type="compositionally biased region" description="Low complexity" evidence="1">
    <location>
        <begin position="741"/>
        <end position="754"/>
    </location>
</feature>
<feature type="compositionally biased region" description="Polar residues" evidence="1">
    <location>
        <begin position="370"/>
        <end position="390"/>
    </location>
</feature>
<feature type="compositionally biased region" description="Pro residues" evidence="1">
    <location>
        <begin position="935"/>
        <end position="949"/>
    </location>
</feature>
<feature type="compositionally biased region" description="Low complexity" evidence="1">
    <location>
        <begin position="1268"/>
        <end position="1296"/>
    </location>
</feature>
<reference evidence="2" key="1">
    <citation type="journal article" date="2023" name="Mol. Phylogenet. Evol.">
        <title>Genome-scale phylogeny and comparative genomics of the fungal order Sordariales.</title>
        <authorList>
            <person name="Hensen N."/>
            <person name="Bonometti L."/>
            <person name="Westerberg I."/>
            <person name="Brannstrom I.O."/>
            <person name="Guillou S."/>
            <person name="Cros-Aarteil S."/>
            <person name="Calhoun S."/>
            <person name="Haridas S."/>
            <person name="Kuo A."/>
            <person name="Mondo S."/>
            <person name="Pangilinan J."/>
            <person name="Riley R."/>
            <person name="LaButti K."/>
            <person name="Andreopoulos B."/>
            <person name="Lipzen A."/>
            <person name="Chen C."/>
            <person name="Yan M."/>
            <person name="Daum C."/>
            <person name="Ng V."/>
            <person name="Clum A."/>
            <person name="Steindorff A."/>
            <person name="Ohm R.A."/>
            <person name="Martin F."/>
            <person name="Silar P."/>
            <person name="Natvig D.O."/>
            <person name="Lalanne C."/>
            <person name="Gautier V."/>
            <person name="Ament-Velasquez S.L."/>
            <person name="Kruys A."/>
            <person name="Hutchinson M.I."/>
            <person name="Powell A.J."/>
            <person name="Barry K."/>
            <person name="Miller A.N."/>
            <person name="Grigoriev I.V."/>
            <person name="Debuchy R."/>
            <person name="Gladieux P."/>
            <person name="Hiltunen Thoren M."/>
            <person name="Johannesson H."/>
        </authorList>
    </citation>
    <scope>NUCLEOTIDE SEQUENCE</scope>
    <source>
        <strain evidence="2">FGSC 1904</strain>
    </source>
</reference>
<feature type="compositionally biased region" description="Polar residues" evidence="1">
    <location>
        <begin position="774"/>
        <end position="783"/>
    </location>
</feature>
<feature type="region of interest" description="Disordered" evidence="1">
    <location>
        <begin position="506"/>
        <end position="529"/>
    </location>
</feature>
<feature type="region of interest" description="Disordered" evidence="1">
    <location>
        <begin position="1226"/>
        <end position="1369"/>
    </location>
</feature>
<accession>A0AAE0P1X1</accession>
<feature type="region of interest" description="Disordered" evidence="1">
    <location>
        <begin position="216"/>
        <end position="319"/>
    </location>
</feature>
<feature type="compositionally biased region" description="Polar residues" evidence="1">
    <location>
        <begin position="579"/>
        <end position="597"/>
    </location>
</feature>
<reference evidence="2" key="2">
    <citation type="submission" date="2023-07" db="EMBL/GenBank/DDBJ databases">
        <authorList>
            <consortium name="Lawrence Berkeley National Laboratory"/>
            <person name="Haridas S."/>
            <person name="Hensen N."/>
            <person name="Bonometti L."/>
            <person name="Westerberg I."/>
            <person name="Brannstrom I.O."/>
            <person name="Guillou S."/>
            <person name="Cros-Aarteil S."/>
            <person name="Calhoun S."/>
            <person name="Kuo A."/>
            <person name="Mondo S."/>
            <person name="Pangilinan J."/>
            <person name="Riley R."/>
            <person name="LaButti K."/>
            <person name="Andreopoulos B."/>
            <person name="Lipzen A."/>
            <person name="Chen C."/>
            <person name="Yanf M."/>
            <person name="Daum C."/>
            <person name="Ng V."/>
            <person name="Clum A."/>
            <person name="Steindorff A."/>
            <person name="Ohm R."/>
            <person name="Martin F."/>
            <person name="Silar P."/>
            <person name="Natvig D."/>
            <person name="Lalanne C."/>
            <person name="Gautier V."/>
            <person name="Ament-velasquez S.L."/>
            <person name="Kruys A."/>
            <person name="Hutchinson M.I."/>
            <person name="Powell A.J."/>
            <person name="Barry K."/>
            <person name="Miller A.N."/>
            <person name="Grigoriev I.V."/>
            <person name="Debuchy R."/>
            <person name="Gladieux P."/>
            <person name="Thoren M.H."/>
            <person name="Johannesson H."/>
        </authorList>
    </citation>
    <scope>NUCLEOTIDE SEQUENCE</scope>
    <source>
        <strain evidence="2">FGSC 1904</strain>
    </source>
</reference>
<feature type="compositionally biased region" description="Low complexity" evidence="1">
    <location>
        <begin position="34"/>
        <end position="45"/>
    </location>
</feature>
<feature type="compositionally biased region" description="Polar residues" evidence="1">
    <location>
        <begin position="791"/>
        <end position="802"/>
    </location>
</feature>
<feature type="compositionally biased region" description="Low complexity" evidence="1">
    <location>
        <begin position="462"/>
        <end position="476"/>
    </location>
</feature>
<feature type="compositionally biased region" description="Low complexity" evidence="1">
    <location>
        <begin position="308"/>
        <end position="319"/>
    </location>
</feature>
<proteinExistence type="predicted"/>
<feature type="compositionally biased region" description="Low complexity" evidence="1">
    <location>
        <begin position="815"/>
        <end position="831"/>
    </location>
</feature>
<feature type="region of interest" description="Disordered" evidence="1">
    <location>
        <begin position="162"/>
        <end position="187"/>
    </location>
</feature>
<feature type="region of interest" description="Disordered" evidence="1">
    <location>
        <begin position="553"/>
        <end position="962"/>
    </location>
</feature>
<feature type="compositionally biased region" description="Low complexity" evidence="1">
    <location>
        <begin position="634"/>
        <end position="644"/>
    </location>
</feature>
<feature type="compositionally biased region" description="Polar residues" evidence="1">
    <location>
        <begin position="681"/>
        <end position="693"/>
    </location>
</feature>
<dbReference type="Proteomes" id="UP001281003">
    <property type="component" value="Unassembled WGS sequence"/>
</dbReference>
<evidence type="ECO:0000256" key="1">
    <source>
        <dbReference type="SAM" id="MobiDB-lite"/>
    </source>
</evidence>
<feature type="compositionally biased region" description="Low complexity" evidence="1">
    <location>
        <begin position="840"/>
        <end position="853"/>
    </location>
</feature>
<feature type="compositionally biased region" description="Polar residues" evidence="1">
    <location>
        <begin position="880"/>
        <end position="891"/>
    </location>
</feature>
<feature type="region of interest" description="Disordered" evidence="1">
    <location>
        <begin position="61"/>
        <end position="88"/>
    </location>
</feature>
<feature type="compositionally biased region" description="Gly residues" evidence="1">
    <location>
        <begin position="894"/>
        <end position="909"/>
    </location>
</feature>
<feature type="compositionally biased region" description="Low complexity" evidence="1">
    <location>
        <begin position="556"/>
        <end position="574"/>
    </location>
</feature>
<sequence>MASPEEDDLFGDKELEELQNTQAPADNVPPPPQGTAANAPAPQTTAGGGWNAFLSQQAARINRHRAPQGEQEAVALQQPAHGQDGLPVDPQLEAYAQQLSSDIGHFHQPAQKQQEDYNPNEDDELAALLDEWHNEEYGNLEPSPADNFAAQNHFNNVNTPPPQHAPIVAPDAGNHNGQQDIPGVDPSVSGSVDYSLWAPAGSDESLLSSISAYMRRSPPQPAASAAAGNGDGQSSTLAGHQPDQRVTGADYLPGGALYQPQYGNGQFNPDLGNEAQGQTVVAQQQQGQNQQYIGSQAAPGGLDGQAHTGNQQFNQNQGTQNNQAGAFQQQYHDNQPFTGSHAAPGNANNHFDPHNTQNNQNNGAHNGQGSAFQQNYPEPPNQQVGEQQGAPTGVSGYQYPDPPQQPVNQFNNAQGNLPQWGHDGQYNPTQQQYGVAHTGQNQGNTGTQFNNHGQQAQGNRDQFNNGNQQLNNGQHQYGQQDAAIDLLNLGGAQAGQVVDSTQYNNFQTGQPQGAMGGQPNNGDQQFNNNHQYGQVDAAVDLLNLGGGQAAHGIGIGQFDNQPQQQPNNGQTAQGGTAGFNKTNNGYQQYGNGAQTVQGVGGPQYNQGSQPPSQAPSQPPSREQTPSVGLGISYNQGNQQNNWNNLPPIPEEGTFDLLNLPGQQHQQQQQQQQQPVGGGQYNYESQQASQNPSRVPTPLEGNGGYMAPGNNQQANQFSNGSQQPSRVTTPMGNHGGYMAPGNNQQVNQFNNGSQQPSRTVTPQAPQGGYLAPGQQPLNQNNGMQYGQGVAGGQSNNGSQQATREPTPQGGMGGQLPPGAQPFNQNNGMQNVQGGAGSYLDAGNQQFNNQQPQQGAAGGYVNPMQYNNQQAGFPNAAGGDNQYLQPGNHQQPAGSLYGGGGGVAQPGGQGQQFGAAGQNSNAGTPGPDQPPALGSAPPEPRPPPVVTPPVFPAGTPQPERWVAPGGNETVKIKAPKFRVQHGIHPHSVYYHHTQTPAWGTEYDSQTGQPRPPIFSYCNSQPQARAELVQNKTYTTQQLAMFFRGDGHPNRLNRHLTAWIQNVPLMVSDRYAQKDAGKCRYSGCAAAPNYTIIKGFHRVALDEYSHHTGDWYDPYNNAGYMHLWCFEHAFDFGYLVWDVELRPQRYNNFRIEADVRHHRFEEQNKASLNRDHNLHDTFREWKNEQWGRYVQIRHQEAQTGVPHDPYQAIEGIHNDSRLWRRLTDKHIAEEVPARQRNRKARVPDGTPGANTIGQHRGDLAQYIRVDRAKRNGGNNSNNSNNSNVNNGGSQVGNASNHGGSNHGGSNHGGSHPSTPAPAPKRKRGNGTADDGDEDYEDDGEASAPGTKRARTTAGTQTMQPPPTPTPRRTTRRSSMALAHNLEVELTTNTQSPLTRSRAHFLNNQLNQLPPHMQQDVISHVPAETISPVLLLQNWRPENWGEVLRERVGRMTPYHQGLLAAVADKMDKKAGVDGGVGKRRWRSDP</sequence>
<dbReference type="EMBL" id="JAUTDP010000012">
    <property type="protein sequence ID" value="KAK3391816.1"/>
    <property type="molecule type" value="Genomic_DNA"/>
</dbReference>
<feature type="compositionally biased region" description="Polar residues" evidence="1">
    <location>
        <begin position="406"/>
        <end position="417"/>
    </location>
</feature>
<feature type="compositionally biased region" description="Low complexity" evidence="1">
    <location>
        <begin position="661"/>
        <end position="674"/>
    </location>
</feature>
<gene>
    <name evidence="2" type="ORF">B0T20DRAFT_482956</name>
</gene>
<feature type="compositionally biased region" description="Acidic residues" evidence="1">
    <location>
        <begin position="1326"/>
        <end position="1337"/>
    </location>
</feature>
<feature type="compositionally biased region" description="Polar residues" evidence="1">
    <location>
        <begin position="708"/>
        <end position="730"/>
    </location>
</feature>
<evidence type="ECO:0000313" key="2">
    <source>
        <dbReference type="EMBL" id="KAK3391816.1"/>
    </source>
</evidence>
<feature type="compositionally biased region" description="Low complexity" evidence="1">
    <location>
        <begin position="355"/>
        <end position="369"/>
    </location>
</feature>
<feature type="compositionally biased region" description="Acidic residues" evidence="1">
    <location>
        <begin position="1"/>
        <end position="17"/>
    </location>
</feature>
<feature type="compositionally biased region" description="Low complexity" evidence="1">
    <location>
        <begin position="222"/>
        <end position="235"/>
    </location>
</feature>
<name>A0AAE0P1X1_SORBR</name>
<keyword evidence="3" id="KW-1185">Reference proteome</keyword>